<sequence>SRIQVLLGTNNLEGTESTRQLISSSKIIRHSGYSSYTLDNDIMLIKLSTPAQLNRAVQTVPLPTSCVTAGTECLISGWGNTFSSVDPYPNDLQCLKAPVLTSSECSSAYPGQITKNMICVGFLEGGKDSCQGDSGGPVVCNGQLQGIVSWGIGCAQKGYPGVYTKVCNYVSWIEATMAAN</sequence>
<dbReference type="EMBL" id="VZUJ01079230">
    <property type="protein sequence ID" value="NXV77039.1"/>
    <property type="molecule type" value="Genomic_DNA"/>
</dbReference>
<dbReference type="InterPro" id="IPR050127">
    <property type="entry name" value="Serine_Proteases_S1"/>
</dbReference>
<proteinExistence type="inferred from homology"/>
<feature type="non-terminal residue" evidence="9">
    <location>
        <position position="180"/>
    </location>
</feature>
<dbReference type="FunFam" id="2.40.10.10:FF:000010">
    <property type="entry name" value="Kallikrein related peptidase 11"/>
    <property type="match status" value="1"/>
</dbReference>
<dbReference type="InterPro" id="IPR033116">
    <property type="entry name" value="TRYPSIN_SER"/>
</dbReference>
<keyword evidence="10" id="KW-1185">Reference proteome</keyword>
<evidence type="ECO:0000259" key="8">
    <source>
        <dbReference type="PROSITE" id="PS50240"/>
    </source>
</evidence>
<comment type="subcellular location">
    <subcellularLocation>
        <location evidence="1">Secreted</location>
    </subcellularLocation>
</comment>
<dbReference type="PANTHER" id="PTHR24264:SF15">
    <property type="entry name" value="RIKEN CDNA 2210010C04 GENE"/>
    <property type="match status" value="1"/>
</dbReference>
<keyword evidence="6" id="KW-0720">Serine protease</keyword>
<protein>
    <submittedName>
        <fullName evidence="9">TRY1 protein</fullName>
    </submittedName>
</protein>
<keyword evidence="4" id="KW-0645">Protease</keyword>
<dbReference type="OrthoDB" id="10059102at2759"/>
<dbReference type="SUPFAM" id="SSF50494">
    <property type="entry name" value="Trypsin-like serine proteases"/>
    <property type="match status" value="1"/>
</dbReference>
<name>A0A7L3WN31_9GRUI</name>
<evidence type="ECO:0000256" key="6">
    <source>
        <dbReference type="ARBA" id="ARBA00022825"/>
    </source>
</evidence>
<dbReference type="InterPro" id="IPR043504">
    <property type="entry name" value="Peptidase_S1_PA_chymotrypsin"/>
</dbReference>
<comment type="similarity">
    <text evidence="2">Belongs to the peptidase S1 family. Snake venom subfamily.</text>
</comment>
<evidence type="ECO:0000256" key="7">
    <source>
        <dbReference type="ARBA" id="ARBA00023157"/>
    </source>
</evidence>
<dbReference type="GO" id="GO:0006508">
    <property type="term" value="P:proteolysis"/>
    <property type="evidence" value="ECO:0007669"/>
    <property type="project" value="UniProtKB-KW"/>
</dbReference>
<dbReference type="Gene3D" id="2.40.10.10">
    <property type="entry name" value="Trypsin-like serine proteases"/>
    <property type="match status" value="2"/>
</dbReference>
<dbReference type="CDD" id="cd00190">
    <property type="entry name" value="Tryp_SPc"/>
    <property type="match status" value="1"/>
</dbReference>
<evidence type="ECO:0000256" key="1">
    <source>
        <dbReference type="ARBA" id="ARBA00004613"/>
    </source>
</evidence>
<dbReference type="Proteomes" id="UP000518911">
    <property type="component" value="Unassembled WGS sequence"/>
</dbReference>
<evidence type="ECO:0000313" key="9">
    <source>
        <dbReference type="EMBL" id="NXV77039.1"/>
    </source>
</evidence>
<dbReference type="PRINTS" id="PR00722">
    <property type="entry name" value="CHYMOTRYPSIN"/>
</dbReference>
<dbReference type="SMART" id="SM00020">
    <property type="entry name" value="Tryp_SPc"/>
    <property type="match status" value="1"/>
</dbReference>
<evidence type="ECO:0000256" key="3">
    <source>
        <dbReference type="ARBA" id="ARBA00022525"/>
    </source>
</evidence>
<dbReference type="PROSITE" id="PS50240">
    <property type="entry name" value="TRYPSIN_DOM"/>
    <property type="match status" value="1"/>
</dbReference>
<evidence type="ECO:0000256" key="5">
    <source>
        <dbReference type="ARBA" id="ARBA00022801"/>
    </source>
</evidence>
<organism evidence="9 10">
    <name type="scientific">Atlantisia rogersi</name>
    <name type="common">Inaccessible Island rail</name>
    <dbReference type="NCBI Taxonomy" id="2478892"/>
    <lineage>
        <taxon>Eukaryota</taxon>
        <taxon>Metazoa</taxon>
        <taxon>Chordata</taxon>
        <taxon>Craniata</taxon>
        <taxon>Vertebrata</taxon>
        <taxon>Euteleostomi</taxon>
        <taxon>Archelosauria</taxon>
        <taxon>Archosauria</taxon>
        <taxon>Dinosauria</taxon>
        <taxon>Saurischia</taxon>
        <taxon>Theropoda</taxon>
        <taxon>Coelurosauria</taxon>
        <taxon>Aves</taxon>
        <taxon>Neognathae</taxon>
        <taxon>Neoaves</taxon>
        <taxon>Gruiformes</taxon>
        <taxon>Rallidae</taxon>
        <taxon>Atlantisia</taxon>
    </lineage>
</organism>
<dbReference type="InterPro" id="IPR001254">
    <property type="entry name" value="Trypsin_dom"/>
</dbReference>
<dbReference type="GO" id="GO:0005615">
    <property type="term" value="C:extracellular space"/>
    <property type="evidence" value="ECO:0007669"/>
    <property type="project" value="TreeGrafter"/>
</dbReference>
<gene>
    <name evidence="9" type="primary">Try1</name>
    <name evidence="9" type="ORF">ATLROG_R01445</name>
</gene>
<reference evidence="9 10" key="1">
    <citation type="submission" date="2019-09" db="EMBL/GenBank/DDBJ databases">
        <title>Bird 10,000 Genomes (B10K) Project - Family phase.</title>
        <authorList>
            <person name="Zhang G."/>
        </authorList>
    </citation>
    <scope>NUCLEOTIDE SEQUENCE [LARGE SCALE GENOMIC DNA]</scope>
    <source>
        <strain evidence="9">OUT-0055</strain>
        <tissue evidence="9">Blood</tissue>
    </source>
</reference>
<keyword evidence="5" id="KW-0378">Hydrolase</keyword>
<dbReference type="GO" id="GO:0004252">
    <property type="term" value="F:serine-type endopeptidase activity"/>
    <property type="evidence" value="ECO:0007669"/>
    <property type="project" value="InterPro"/>
</dbReference>
<keyword evidence="7" id="KW-1015">Disulfide bond</keyword>
<evidence type="ECO:0000313" key="10">
    <source>
        <dbReference type="Proteomes" id="UP000518911"/>
    </source>
</evidence>
<dbReference type="InterPro" id="IPR001314">
    <property type="entry name" value="Peptidase_S1A"/>
</dbReference>
<comment type="caution">
    <text evidence="9">The sequence shown here is derived from an EMBL/GenBank/DDBJ whole genome shotgun (WGS) entry which is preliminary data.</text>
</comment>
<evidence type="ECO:0000256" key="4">
    <source>
        <dbReference type="ARBA" id="ARBA00022670"/>
    </source>
</evidence>
<dbReference type="Pfam" id="PF00089">
    <property type="entry name" value="Trypsin"/>
    <property type="match status" value="1"/>
</dbReference>
<feature type="non-terminal residue" evidence="9">
    <location>
        <position position="1"/>
    </location>
</feature>
<keyword evidence="3" id="KW-0964">Secreted</keyword>
<evidence type="ECO:0000256" key="2">
    <source>
        <dbReference type="ARBA" id="ARBA00009228"/>
    </source>
</evidence>
<dbReference type="InterPro" id="IPR009003">
    <property type="entry name" value="Peptidase_S1_PA"/>
</dbReference>
<dbReference type="PROSITE" id="PS00135">
    <property type="entry name" value="TRYPSIN_SER"/>
    <property type="match status" value="1"/>
</dbReference>
<dbReference type="PANTHER" id="PTHR24264">
    <property type="entry name" value="TRYPSIN-RELATED"/>
    <property type="match status" value="1"/>
</dbReference>
<feature type="domain" description="Peptidase S1" evidence="8">
    <location>
        <begin position="1"/>
        <end position="178"/>
    </location>
</feature>
<accession>A0A7L3WN31</accession>
<dbReference type="AlphaFoldDB" id="A0A7L3WN31"/>